<sequence>MLQVMGLASVKMPIFWLRSPAIAVTCAKFRRFRLSLYLYAFFYYLSDSSTLHRILRIVFRRSPIRATPSSRTSRGLGGRRVD</sequence>
<keyword evidence="2" id="KW-1185">Reference proteome</keyword>
<organism evidence="1 2">
    <name type="scientific">Diploscapter pachys</name>
    <dbReference type="NCBI Taxonomy" id="2018661"/>
    <lineage>
        <taxon>Eukaryota</taxon>
        <taxon>Metazoa</taxon>
        <taxon>Ecdysozoa</taxon>
        <taxon>Nematoda</taxon>
        <taxon>Chromadorea</taxon>
        <taxon>Rhabditida</taxon>
        <taxon>Rhabditina</taxon>
        <taxon>Rhabditomorpha</taxon>
        <taxon>Rhabditoidea</taxon>
        <taxon>Rhabditidae</taxon>
        <taxon>Diploscapter</taxon>
    </lineage>
</organism>
<proteinExistence type="predicted"/>
<gene>
    <name evidence="1" type="ORF">WR25_16116</name>
</gene>
<accession>A0A2A2LB19</accession>
<name>A0A2A2LB19_9BILA</name>
<evidence type="ECO:0000313" key="1">
    <source>
        <dbReference type="EMBL" id="PAV83382.1"/>
    </source>
</evidence>
<evidence type="ECO:0000313" key="2">
    <source>
        <dbReference type="Proteomes" id="UP000218231"/>
    </source>
</evidence>
<protein>
    <submittedName>
        <fullName evidence="1">Uncharacterized protein</fullName>
    </submittedName>
</protein>
<dbReference type="AlphaFoldDB" id="A0A2A2LB19"/>
<comment type="caution">
    <text evidence="1">The sequence shown here is derived from an EMBL/GenBank/DDBJ whole genome shotgun (WGS) entry which is preliminary data.</text>
</comment>
<reference evidence="1 2" key="1">
    <citation type="journal article" date="2017" name="Curr. Biol.">
        <title>Genome architecture and evolution of a unichromosomal asexual nematode.</title>
        <authorList>
            <person name="Fradin H."/>
            <person name="Zegar C."/>
            <person name="Gutwein M."/>
            <person name="Lucas J."/>
            <person name="Kovtun M."/>
            <person name="Corcoran D."/>
            <person name="Baugh L.R."/>
            <person name="Kiontke K."/>
            <person name="Gunsalus K."/>
            <person name="Fitch D.H."/>
            <person name="Piano F."/>
        </authorList>
    </citation>
    <scope>NUCLEOTIDE SEQUENCE [LARGE SCALE GENOMIC DNA]</scope>
    <source>
        <strain evidence="1">PF1309</strain>
    </source>
</reference>
<dbReference type="Proteomes" id="UP000218231">
    <property type="component" value="Unassembled WGS sequence"/>
</dbReference>
<dbReference type="EMBL" id="LIAE01006965">
    <property type="protein sequence ID" value="PAV83382.1"/>
    <property type="molecule type" value="Genomic_DNA"/>
</dbReference>